<evidence type="ECO:0000313" key="12">
    <source>
        <dbReference type="EMBL" id="MFC5407083.1"/>
    </source>
</evidence>
<keyword evidence="7" id="KW-0067">ATP-binding</keyword>
<evidence type="ECO:0000256" key="4">
    <source>
        <dbReference type="ARBA" id="ARBA00022679"/>
    </source>
</evidence>
<dbReference type="Gene3D" id="3.30.565.10">
    <property type="entry name" value="Histidine kinase-like ATPase, C-terminal domain"/>
    <property type="match status" value="1"/>
</dbReference>
<keyword evidence="3 9" id="KW-0597">Phosphoprotein</keyword>
<dbReference type="SUPFAM" id="SSF52172">
    <property type="entry name" value="CheY-like"/>
    <property type="match status" value="1"/>
</dbReference>
<dbReference type="Pfam" id="PF00512">
    <property type="entry name" value="HisKA"/>
    <property type="match status" value="1"/>
</dbReference>
<evidence type="ECO:0000256" key="3">
    <source>
        <dbReference type="ARBA" id="ARBA00022553"/>
    </source>
</evidence>
<sequence>METKIDIIMVDDRPENLLALEAALSDPGYNLIGLKSGEDALRYAMRENMQNVAVILLDVQMPGMNGFETAKLIKSREKTKDIPIIFITAISKTADHVLQGYRAGSVDYVFKPYNPDILKMKVDAFVQMHRFYRDQYEYLEQIVQERTTELIAANEARIAWEKEMAKLARLNLIGEMAAGIAHEIRNPMTTIRGFLQMSKKNRNMTTEYVDIMLEELNRANGIITEFLSLAKNKTTNLKTMNLNEILSSLEPLILAEAMVSGKHFQVHYGEIAELMLDEKEIRQLVLNMAINGLEAMSPGGALTITTYGQGNEVILRIQDQGSGIPESYLEKLGTPFFTTKEAGTGLGLAVCYSIAARHKAIIHVNSGSAGTVFSIRFGGAGGN</sequence>
<dbReference type="Pfam" id="PF00072">
    <property type="entry name" value="Response_reg"/>
    <property type="match status" value="1"/>
</dbReference>
<evidence type="ECO:0000259" key="10">
    <source>
        <dbReference type="PROSITE" id="PS50109"/>
    </source>
</evidence>
<evidence type="ECO:0000256" key="2">
    <source>
        <dbReference type="ARBA" id="ARBA00012438"/>
    </source>
</evidence>
<keyword evidence="13" id="KW-1185">Reference proteome</keyword>
<proteinExistence type="predicted"/>
<dbReference type="PRINTS" id="PR00344">
    <property type="entry name" value="BCTRLSENSOR"/>
</dbReference>
<dbReference type="InterPro" id="IPR005467">
    <property type="entry name" value="His_kinase_dom"/>
</dbReference>
<evidence type="ECO:0000259" key="11">
    <source>
        <dbReference type="PROSITE" id="PS50110"/>
    </source>
</evidence>
<evidence type="ECO:0000256" key="1">
    <source>
        <dbReference type="ARBA" id="ARBA00000085"/>
    </source>
</evidence>
<feature type="modified residue" description="4-aspartylphosphate" evidence="9">
    <location>
        <position position="58"/>
    </location>
</feature>
<feature type="domain" description="Histidine kinase" evidence="10">
    <location>
        <begin position="179"/>
        <end position="381"/>
    </location>
</feature>
<dbReference type="InterPro" id="IPR036097">
    <property type="entry name" value="HisK_dim/P_sf"/>
</dbReference>
<comment type="caution">
    <text evidence="12">The sequence shown here is derived from an EMBL/GenBank/DDBJ whole genome shotgun (WGS) entry which is preliminary data.</text>
</comment>
<evidence type="ECO:0000256" key="9">
    <source>
        <dbReference type="PROSITE-ProRule" id="PRU00169"/>
    </source>
</evidence>
<dbReference type="InterPro" id="IPR001789">
    <property type="entry name" value="Sig_transdc_resp-reg_receiver"/>
</dbReference>
<feature type="domain" description="Response regulatory" evidence="11">
    <location>
        <begin position="6"/>
        <end position="126"/>
    </location>
</feature>
<keyword evidence="8" id="KW-0902">Two-component regulatory system</keyword>
<accession>A0ABW0I1H5</accession>
<dbReference type="SUPFAM" id="SSF55874">
    <property type="entry name" value="ATPase domain of HSP90 chaperone/DNA topoisomerase II/histidine kinase"/>
    <property type="match status" value="1"/>
</dbReference>
<evidence type="ECO:0000256" key="6">
    <source>
        <dbReference type="ARBA" id="ARBA00022777"/>
    </source>
</evidence>
<dbReference type="InterPro" id="IPR003661">
    <property type="entry name" value="HisK_dim/P_dom"/>
</dbReference>
<keyword evidence="4" id="KW-0808">Transferase</keyword>
<dbReference type="SMART" id="SM00448">
    <property type="entry name" value="REC"/>
    <property type="match status" value="1"/>
</dbReference>
<organism evidence="12 13">
    <name type="scientific">Cohnella soli</name>
    <dbReference type="NCBI Taxonomy" id="425005"/>
    <lineage>
        <taxon>Bacteria</taxon>
        <taxon>Bacillati</taxon>
        <taxon>Bacillota</taxon>
        <taxon>Bacilli</taxon>
        <taxon>Bacillales</taxon>
        <taxon>Paenibacillaceae</taxon>
        <taxon>Cohnella</taxon>
    </lineage>
</organism>
<evidence type="ECO:0000256" key="7">
    <source>
        <dbReference type="ARBA" id="ARBA00022840"/>
    </source>
</evidence>
<dbReference type="Gene3D" id="3.40.50.2300">
    <property type="match status" value="1"/>
</dbReference>
<dbReference type="PROSITE" id="PS50110">
    <property type="entry name" value="RESPONSE_REGULATORY"/>
    <property type="match status" value="1"/>
</dbReference>
<dbReference type="InterPro" id="IPR003594">
    <property type="entry name" value="HATPase_dom"/>
</dbReference>
<dbReference type="CDD" id="cd00082">
    <property type="entry name" value="HisKA"/>
    <property type="match status" value="1"/>
</dbReference>
<dbReference type="Proteomes" id="UP001596113">
    <property type="component" value="Unassembled WGS sequence"/>
</dbReference>
<dbReference type="SMART" id="SM00388">
    <property type="entry name" value="HisKA"/>
    <property type="match status" value="1"/>
</dbReference>
<dbReference type="RefSeq" id="WP_378139425.1">
    <property type="nucleotide sequence ID" value="NZ_JBHSMI010000067.1"/>
</dbReference>
<name>A0ABW0I1H5_9BACL</name>
<reference evidence="13" key="1">
    <citation type="journal article" date="2019" name="Int. J. Syst. Evol. Microbiol.">
        <title>The Global Catalogue of Microorganisms (GCM) 10K type strain sequencing project: providing services to taxonomists for standard genome sequencing and annotation.</title>
        <authorList>
            <consortium name="The Broad Institute Genomics Platform"/>
            <consortium name="The Broad Institute Genome Sequencing Center for Infectious Disease"/>
            <person name="Wu L."/>
            <person name="Ma J."/>
        </authorList>
    </citation>
    <scope>NUCLEOTIDE SEQUENCE [LARGE SCALE GENOMIC DNA]</scope>
    <source>
        <strain evidence="13">CGMCC 1.18575</strain>
    </source>
</reference>
<dbReference type="Pfam" id="PF02518">
    <property type="entry name" value="HATPase_c"/>
    <property type="match status" value="1"/>
</dbReference>
<evidence type="ECO:0000256" key="5">
    <source>
        <dbReference type="ARBA" id="ARBA00022741"/>
    </source>
</evidence>
<dbReference type="InterPro" id="IPR036890">
    <property type="entry name" value="HATPase_C_sf"/>
</dbReference>
<evidence type="ECO:0000313" key="13">
    <source>
        <dbReference type="Proteomes" id="UP001596113"/>
    </source>
</evidence>
<dbReference type="PROSITE" id="PS50109">
    <property type="entry name" value="HIS_KIN"/>
    <property type="match status" value="1"/>
</dbReference>
<dbReference type="EC" id="2.7.13.3" evidence="2"/>
<keyword evidence="5" id="KW-0547">Nucleotide-binding</keyword>
<dbReference type="PANTHER" id="PTHR43547">
    <property type="entry name" value="TWO-COMPONENT HISTIDINE KINASE"/>
    <property type="match status" value="1"/>
</dbReference>
<dbReference type="SUPFAM" id="SSF47384">
    <property type="entry name" value="Homodimeric domain of signal transducing histidine kinase"/>
    <property type="match status" value="1"/>
</dbReference>
<gene>
    <name evidence="12" type="ORF">ACFPOF_30520</name>
</gene>
<dbReference type="InterPro" id="IPR004358">
    <property type="entry name" value="Sig_transdc_His_kin-like_C"/>
</dbReference>
<dbReference type="PANTHER" id="PTHR43547:SF2">
    <property type="entry name" value="HYBRID SIGNAL TRANSDUCTION HISTIDINE KINASE C"/>
    <property type="match status" value="1"/>
</dbReference>
<keyword evidence="6" id="KW-0418">Kinase</keyword>
<dbReference type="Gene3D" id="1.10.287.130">
    <property type="match status" value="1"/>
</dbReference>
<dbReference type="InterPro" id="IPR011006">
    <property type="entry name" value="CheY-like_superfamily"/>
</dbReference>
<dbReference type="EMBL" id="JBHSMI010000067">
    <property type="protein sequence ID" value="MFC5407083.1"/>
    <property type="molecule type" value="Genomic_DNA"/>
</dbReference>
<comment type="catalytic activity">
    <reaction evidence="1">
        <text>ATP + protein L-histidine = ADP + protein N-phospho-L-histidine.</text>
        <dbReference type="EC" id="2.7.13.3"/>
    </reaction>
</comment>
<dbReference type="SMART" id="SM00387">
    <property type="entry name" value="HATPase_c"/>
    <property type="match status" value="1"/>
</dbReference>
<evidence type="ECO:0000256" key="8">
    <source>
        <dbReference type="ARBA" id="ARBA00023012"/>
    </source>
</evidence>
<protein>
    <recommendedName>
        <fullName evidence="2">histidine kinase</fullName>
        <ecNumber evidence="2">2.7.13.3</ecNumber>
    </recommendedName>
</protein>